<dbReference type="Pfam" id="PF19953">
    <property type="entry name" value="EACC1"/>
    <property type="match status" value="1"/>
</dbReference>
<accession>A0ABZ2A8M2</accession>
<keyword evidence="2" id="KW-1185">Reference proteome</keyword>
<dbReference type="EMBL" id="CP109495">
    <property type="protein sequence ID" value="WUX54556.1"/>
    <property type="molecule type" value="Genomic_DNA"/>
</dbReference>
<dbReference type="RefSeq" id="WP_329078198.1">
    <property type="nucleotide sequence ID" value="NZ_CP109389.1"/>
</dbReference>
<organism evidence="1 2">
    <name type="scientific">Streptomyces niveus</name>
    <name type="common">Streptomyces spheroides</name>
    <dbReference type="NCBI Taxonomy" id="193462"/>
    <lineage>
        <taxon>Bacteria</taxon>
        <taxon>Bacillati</taxon>
        <taxon>Actinomycetota</taxon>
        <taxon>Actinomycetes</taxon>
        <taxon>Kitasatosporales</taxon>
        <taxon>Streptomycetaceae</taxon>
        <taxon>Streptomyces</taxon>
    </lineage>
</organism>
<sequence>MEINLSFGGGTAEEQGGDHTQAASSLYRWLVAEPELRGQARVAAGAGEVGEGRMGDALEVVNVVLANSIALGSLVTAVVAWRGSRARPPQVRLERNGVVVTVQDSSPETVERILAMWNGSAASGGDAE</sequence>
<reference evidence="1" key="1">
    <citation type="submission" date="2022-10" db="EMBL/GenBank/DDBJ databases">
        <title>The complete genomes of actinobacterial strains from the NBC collection.</title>
        <authorList>
            <person name="Joergensen T.S."/>
            <person name="Alvarez Arevalo M."/>
            <person name="Sterndorff E.B."/>
            <person name="Faurdal D."/>
            <person name="Vuksanovic O."/>
            <person name="Mourched A.-S."/>
            <person name="Charusanti P."/>
            <person name="Shaw S."/>
            <person name="Blin K."/>
            <person name="Weber T."/>
        </authorList>
    </citation>
    <scope>NUCLEOTIDE SEQUENCE</scope>
    <source>
        <strain evidence="1">NBC_01432</strain>
    </source>
</reference>
<dbReference type="Proteomes" id="UP001432209">
    <property type="component" value="Chromosome"/>
</dbReference>
<protein>
    <submittedName>
        <fullName evidence="1">Uncharacterized protein</fullName>
    </submittedName>
</protein>
<gene>
    <name evidence="1" type="ORF">OG442_25050</name>
</gene>
<proteinExistence type="predicted"/>
<evidence type="ECO:0000313" key="2">
    <source>
        <dbReference type="Proteomes" id="UP001432209"/>
    </source>
</evidence>
<dbReference type="InterPro" id="IPR045428">
    <property type="entry name" value="EACC1"/>
</dbReference>
<name>A0ABZ2A8M2_STRNV</name>
<evidence type="ECO:0000313" key="1">
    <source>
        <dbReference type="EMBL" id="WUX54556.1"/>
    </source>
</evidence>